<dbReference type="InterPro" id="IPR024761">
    <property type="entry name" value="TFIIIC_delta_N"/>
</dbReference>
<feature type="non-terminal residue" evidence="2">
    <location>
        <position position="181"/>
    </location>
</feature>
<protein>
    <recommendedName>
        <fullName evidence="1">Transcription factor IIIC 90kDa subunit N-terminal domain-containing protein</fullName>
    </recommendedName>
</protein>
<dbReference type="Pfam" id="PF12657">
    <property type="entry name" value="TFIIIC_delta"/>
    <property type="match status" value="1"/>
</dbReference>
<dbReference type="EMBL" id="GAIX01000863">
    <property type="protein sequence ID" value="JAA91697.1"/>
    <property type="molecule type" value="Transcribed_RNA"/>
</dbReference>
<organism evidence="2">
    <name type="scientific">Pararge aegeria</name>
    <name type="common">speckled wood butterfly</name>
    <dbReference type="NCBI Taxonomy" id="116150"/>
    <lineage>
        <taxon>Eukaryota</taxon>
        <taxon>Metazoa</taxon>
        <taxon>Ecdysozoa</taxon>
        <taxon>Arthropoda</taxon>
        <taxon>Hexapoda</taxon>
        <taxon>Insecta</taxon>
        <taxon>Pterygota</taxon>
        <taxon>Neoptera</taxon>
        <taxon>Endopterygota</taxon>
        <taxon>Lepidoptera</taxon>
        <taxon>Glossata</taxon>
        <taxon>Ditrysia</taxon>
        <taxon>Papilionoidea</taxon>
        <taxon>Nymphalidae</taxon>
        <taxon>Satyrinae</taxon>
        <taxon>Satyrini</taxon>
        <taxon>Parargina</taxon>
        <taxon>Pararge</taxon>
    </lineage>
</organism>
<dbReference type="AlphaFoldDB" id="S4PZV8"/>
<proteinExistence type="predicted"/>
<reference evidence="2" key="1">
    <citation type="journal article" date="2013" name="BMC Genomics">
        <title>Unscrambling butterfly oogenesis.</title>
        <authorList>
            <person name="Carter J.M."/>
            <person name="Baker S.C."/>
            <person name="Pink R."/>
            <person name="Carter D.R."/>
            <person name="Collins A."/>
            <person name="Tomlin J."/>
            <person name="Gibbs M."/>
            <person name="Breuker C.J."/>
        </authorList>
    </citation>
    <scope>NUCLEOTIDE SEQUENCE</scope>
    <source>
        <tissue evidence="2">Ovary</tissue>
    </source>
</reference>
<accession>S4PZV8</accession>
<feature type="domain" description="Transcription factor IIIC 90kDa subunit N-terminal" evidence="1">
    <location>
        <begin position="95"/>
        <end position="180"/>
    </location>
</feature>
<sequence>DISYKYEETNLSWNNNVLTVRGNKELHMLDFSYNLNSLQNGIDFKECTVSSSKTSPVSNDYLTKYVSRGVRNSELVEMVTNSAFWSHNKLLLKELNKVTAYQWSPFNLICENDSLLAAVNSVGNVEFFAPRSHGWYSVMDFSSRITLLHENIDKRREIPKNFAEVKETVYTLETSSICWAS</sequence>
<reference evidence="2" key="2">
    <citation type="submission" date="2013-05" db="EMBL/GenBank/DDBJ databases">
        <authorList>
            <person name="Carter J.-M."/>
            <person name="Baker S.C."/>
            <person name="Pink R."/>
            <person name="Carter D.R.F."/>
            <person name="Collins A."/>
            <person name="Tomlin J."/>
            <person name="Gibbs M."/>
            <person name="Breuker C.J."/>
        </authorList>
    </citation>
    <scope>NUCLEOTIDE SEQUENCE</scope>
    <source>
        <tissue evidence="2">Ovary</tissue>
    </source>
</reference>
<evidence type="ECO:0000313" key="2">
    <source>
        <dbReference type="EMBL" id="JAA91697.1"/>
    </source>
</evidence>
<name>S4PZV8_9NEOP</name>
<feature type="non-terminal residue" evidence="2">
    <location>
        <position position="1"/>
    </location>
</feature>
<evidence type="ECO:0000259" key="1">
    <source>
        <dbReference type="Pfam" id="PF12657"/>
    </source>
</evidence>